<comment type="cofactor">
    <cofactor evidence="1">
        <name>Zn(2+)</name>
        <dbReference type="ChEBI" id="CHEBI:29105"/>
    </cofactor>
</comment>
<dbReference type="EMBL" id="JZEX01000110">
    <property type="protein sequence ID" value="KKB11616.1"/>
    <property type="molecule type" value="Genomic_DNA"/>
</dbReference>
<dbReference type="Gene3D" id="3.90.180.10">
    <property type="entry name" value="Medium-chain alcohol dehydrogenases, catalytic domain"/>
    <property type="match status" value="2"/>
</dbReference>
<evidence type="ECO:0000256" key="1">
    <source>
        <dbReference type="ARBA" id="ARBA00001947"/>
    </source>
</evidence>
<comment type="caution">
    <text evidence="7">The sequence shown here is derived from an EMBL/GenBank/DDBJ whole genome shotgun (WGS) entry which is preliminary data.</text>
</comment>
<dbReference type="InterPro" id="IPR013154">
    <property type="entry name" value="ADH-like_N"/>
</dbReference>
<dbReference type="SUPFAM" id="SSF51735">
    <property type="entry name" value="NAD(P)-binding Rossmann-fold domains"/>
    <property type="match status" value="1"/>
</dbReference>
<dbReference type="Pfam" id="PF00107">
    <property type="entry name" value="ADH_zinc_N"/>
    <property type="match status" value="1"/>
</dbReference>
<evidence type="ECO:0000256" key="4">
    <source>
        <dbReference type="ARBA" id="ARBA00022833"/>
    </source>
</evidence>
<evidence type="ECO:0000313" key="7">
    <source>
        <dbReference type="EMBL" id="KKB11616.1"/>
    </source>
</evidence>
<dbReference type="PATRIC" id="fig|443610.3.peg.589"/>
<dbReference type="Gene3D" id="3.40.50.720">
    <property type="entry name" value="NAD(P)-binding Rossmann-like Domain"/>
    <property type="match status" value="1"/>
</dbReference>
<keyword evidence="4" id="KW-0862">Zinc</keyword>
<dbReference type="InterPro" id="IPR036291">
    <property type="entry name" value="NAD(P)-bd_dom_sf"/>
</dbReference>
<dbReference type="Proteomes" id="UP000033632">
    <property type="component" value="Unassembled WGS sequence"/>
</dbReference>
<dbReference type="GO" id="GO:0046872">
    <property type="term" value="F:metal ion binding"/>
    <property type="evidence" value="ECO:0007669"/>
    <property type="project" value="UniProtKB-KW"/>
</dbReference>
<accession>A0A0F5FRY8</accession>
<reference evidence="7 8" key="1">
    <citation type="submission" date="2015-03" db="EMBL/GenBank/DDBJ databases">
        <authorList>
            <person name="Hassan Y.I."/>
            <person name="Lepp D."/>
            <person name="Li X.-Z."/>
            <person name="Zhou T."/>
        </authorList>
    </citation>
    <scope>NUCLEOTIDE SEQUENCE [LARGE SCALE GENOMIC DNA]</scope>
    <source>
        <strain evidence="7 8">BD-c194</strain>
    </source>
</reference>
<evidence type="ECO:0000256" key="3">
    <source>
        <dbReference type="ARBA" id="ARBA00022723"/>
    </source>
</evidence>
<dbReference type="SMART" id="SM00829">
    <property type="entry name" value="PKS_ER"/>
    <property type="match status" value="1"/>
</dbReference>
<keyword evidence="8" id="KW-1185">Reference proteome</keyword>
<dbReference type="GO" id="GO:0016491">
    <property type="term" value="F:oxidoreductase activity"/>
    <property type="evidence" value="ECO:0007669"/>
    <property type="project" value="UniProtKB-KW"/>
</dbReference>
<dbReference type="AlphaFoldDB" id="A0A0F5FRY8"/>
<dbReference type="STRING" id="443610.VE25_11905"/>
<dbReference type="InterPro" id="IPR020843">
    <property type="entry name" value="ER"/>
</dbReference>
<dbReference type="PANTHER" id="PTHR43350:SF19">
    <property type="entry name" value="D-GULOSIDE 3-DEHYDROGENASE"/>
    <property type="match status" value="1"/>
</dbReference>
<keyword evidence="5" id="KW-0560">Oxidoreductase</keyword>
<proteinExistence type="inferred from homology"/>
<protein>
    <submittedName>
        <fullName evidence="7">Oxidoreductase</fullName>
    </submittedName>
</protein>
<gene>
    <name evidence="7" type="ORF">VE25_11905</name>
</gene>
<sequence>MVAGPRELAFEDIATGELPVGAVRVRTLYSGISAGTELSQYRGTSPFMHRQWDVANRVFRDGEPSWSYPVRNLGYEEVGEIVETGSAVNRLRVGQRVFGTWGHRTGHVMSEADALDRLMPEGADPRIGIFSHIGAVALNGVHDAQIRIGDLVVVFGLGVPGQIAAQAARASGATVVGVDPVASRRELALKLGADRVLDPTAVSVSDTIKSETGGRGADVCIEVSGAATALAEAMRTVAYASRVVALGFFQGEARGLMLGEEFHHNRIEVISSQISGVAPAVSHRWSKLRLWQSAVRLQHEGRLSLMPLITDTVPFAEAPALFARLDKGDPAIMQSVLNFGDIS</sequence>
<dbReference type="PANTHER" id="PTHR43350">
    <property type="entry name" value="NAD-DEPENDENT ALCOHOL DEHYDROGENASE"/>
    <property type="match status" value="1"/>
</dbReference>
<evidence type="ECO:0000256" key="2">
    <source>
        <dbReference type="ARBA" id="ARBA00008072"/>
    </source>
</evidence>
<name>A0A0F5FRY8_9HYPH</name>
<dbReference type="InterPro" id="IPR013149">
    <property type="entry name" value="ADH-like_C"/>
</dbReference>
<evidence type="ECO:0000313" key="8">
    <source>
        <dbReference type="Proteomes" id="UP000033632"/>
    </source>
</evidence>
<keyword evidence="3" id="KW-0479">Metal-binding</keyword>
<comment type="similarity">
    <text evidence="2">Belongs to the zinc-containing alcohol dehydrogenase family.</text>
</comment>
<feature type="domain" description="Enoyl reductase (ER)" evidence="6">
    <location>
        <begin position="4"/>
        <end position="333"/>
    </location>
</feature>
<organism evidence="7 8">
    <name type="scientific">Devosia geojensis</name>
    <dbReference type="NCBI Taxonomy" id="443610"/>
    <lineage>
        <taxon>Bacteria</taxon>
        <taxon>Pseudomonadati</taxon>
        <taxon>Pseudomonadota</taxon>
        <taxon>Alphaproteobacteria</taxon>
        <taxon>Hyphomicrobiales</taxon>
        <taxon>Devosiaceae</taxon>
        <taxon>Devosia</taxon>
    </lineage>
</organism>
<dbReference type="CDD" id="cd08255">
    <property type="entry name" value="2-desacetyl-2-hydroxyethyl_bacteriochlorophyllide_like"/>
    <property type="match status" value="1"/>
</dbReference>
<dbReference type="SUPFAM" id="SSF50129">
    <property type="entry name" value="GroES-like"/>
    <property type="match status" value="1"/>
</dbReference>
<dbReference type="Pfam" id="PF08240">
    <property type="entry name" value="ADH_N"/>
    <property type="match status" value="1"/>
</dbReference>
<evidence type="ECO:0000259" key="6">
    <source>
        <dbReference type="SMART" id="SM00829"/>
    </source>
</evidence>
<evidence type="ECO:0000256" key="5">
    <source>
        <dbReference type="ARBA" id="ARBA00023002"/>
    </source>
</evidence>
<dbReference type="InterPro" id="IPR011032">
    <property type="entry name" value="GroES-like_sf"/>
</dbReference>